<comment type="caution">
    <text evidence="1">The sequence shown here is derived from an EMBL/GenBank/DDBJ whole genome shotgun (WGS) entry which is preliminary data.</text>
</comment>
<dbReference type="CDD" id="cd07909">
    <property type="entry name" value="YciF"/>
    <property type="match status" value="1"/>
</dbReference>
<keyword evidence="2" id="KW-1185">Reference proteome</keyword>
<gene>
    <name evidence="1" type="ORF">F0P94_02295</name>
</gene>
<dbReference type="InterPro" id="IPR012347">
    <property type="entry name" value="Ferritin-like"/>
</dbReference>
<dbReference type="InterPro" id="IPR010287">
    <property type="entry name" value="DUF892_YciF-like"/>
</dbReference>
<proteinExistence type="predicted"/>
<dbReference type="SUPFAM" id="SSF47240">
    <property type="entry name" value="Ferritin-like"/>
    <property type="match status" value="1"/>
</dbReference>
<accession>A0A5N1J5G1</accession>
<dbReference type="PANTHER" id="PTHR30565:SF9">
    <property type="entry name" value="PROTEIN YCIF"/>
    <property type="match status" value="1"/>
</dbReference>
<dbReference type="Pfam" id="PF05974">
    <property type="entry name" value="DUF892"/>
    <property type="match status" value="1"/>
</dbReference>
<dbReference type="InterPro" id="IPR009078">
    <property type="entry name" value="Ferritin-like_SF"/>
</dbReference>
<dbReference type="InterPro" id="IPR047114">
    <property type="entry name" value="YciF"/>
</dbReference>
<sequence>MQLKTLTDLLIHDLKDLYNAEQQLLVAMPKMMDKATAPALKNAINQHFKETQNQVTRLDKVCQILGTDGKGLKCNAMEGLIREGQEFMKEDADPAVMDAGIIGIAQRIEHYEIAGYGTVCTYAKILGLKDVLPLLKETLDEEKSTDEKLTAIAEEMVNPVAR</sequence>
<evidence type="ECO:0000313" key="2">
    <source>
        <dbReference type="Proteomes" id="UP000326570"/>
    </source>
</evidence>
<reference evidence="1 2" key="1">
    <citation type="submission" date="2019-09" db="EMBL/GenBank/DDBJ databases">
        <title>Genome sequence of Adhaeribacter sp. M2.</title>
        <authorList>
            <person name="Srinivasan S."/>
        </authorList>
    </citation>
    <scope>NUCLEOTIDE SEQUENCE [LARGE SCALE GENOMIC DNA]</scope>
    <source>
        <strain evidence="1 2">M2</strain>
    </source>
</reference>
<dbReference type="RefSeq" id="WP_150902077.1">
    <property type="nucleotide sequence ID" value="NZ_VTWT01000001.1"/>
</dbReference>
<evidence type="ECO:0000313" key="1">
    <source>
        <dbReference type="EMBL" id="KAA9345934.1"/>
    </source>
</evidence>
<dbReference type="PANTHER" id="PTHR30565">
    <property type="entry name" value="PROTEIN YCIF"/>
    <property type="match status" value="1"/>
</dbReference>
<dbReference type="EMBL" id="VTWT01000001">
    <property type="protein sequence ID" value="KAA9345934.1"/>
    <property type="molecule type" value="Genomic_DNA"/>
</dbReference>
<dbReference type="Proteomes" id="UP000326570">
    <property type="component" value="Unassembled WGS sequence"/>
</dbReference>
<protein>
    <submittedName>
        <fullName evidence="1">Ferritin-like domain-containing protein</fullName>
    </submittedName>
</protein>
<dbReference type="AlphaFoldDB" id="A0A5N1J5G1"/>
<organism evidence="1 2">
    <name type="scientific">Adhaeribacter soli</name>
    <dbReference type="NCBI Taxonomy" id="2607655"/>
    <lineage>
        <taxon>Bacteria</taxon>
        <taxon>Pseudomonadati</taxon>
        <taxon>Bacteroidota</taxon>
        <taxon>Cytophagia</taxon>
        <taxon>Cytophagales</taxon>
        <taxon>Hymenobacteraceae</taxon>
        <taxon>Adhaeribacter</taxon>
    </lineage>
</organism>
<dbReference type="Gene3D" id="1.20.1260.10">
    <property type="match status" value="1"/>
</dbReference>
<name>A0A5N1J5G1_9BACT</name>